<dbReference type="GO" id="GO:0016791">
    <property type="term" value="F:phosphatase activity"/>
    <property type="evidence" value="ECO:0007669"/>
    <property type="project" value="TreeGrafter"/>
</dbReference>
<proteinExistence type="inferred from homology"/>
<dbReference type="InterPro" id="IPR050645">
    <property type="entry name" value="Histidine_acid_phosphatase"/>
</dbReference>
<dbReference type="STRING" id="431595.K3WPM1"/>
<dbReference type="AlphaFoldDB" id="K3WPM1"/>
<evidence type="ECO:0000256" key="3">
    <source>
        <dbReference type="SAM" id="Phobius"/>
    </source>
</evidence>
<reference evidence="5" key="3">
    <citation type="submission" date="2015-02" db="UniProtKB">
        <authorList>
            <consortium name="EnsemblProtists"/>
        </authorList>
    </citation>
    <scope>IDENTIFICATION</scope>
    <source>
        <strain evidence="5">DAOM BR144</strain>
    </source>
</reference>
<keyword evidence="6" id="KW-1185">Reference proteome</keyword>
<keyword evidence="3" id="KW-1133">Transmembrane helix</keyword>
<accession>K3WPM1</accession>
<evidence type="ECO:0000256" key="2">
    <source>
        <dbReference type="ARBA" id="ARBA00022801"/>
    </source>
</evidence>
<keyword evidence="4" id="KW-0732">Signal</keyword>
<reference evidence="6" key="1">
    <citation type="journal article" date="2010" name="Genome Biol.">
        <title>Genome sequence of the necrotrophic plant pathogen Pythium ultimum reveals original pathogenicity mechanisms and effector repertoire.</title>
        <authorList>
            <person name="Levesque C.A."/>
            <person name="Brouwer H."/>
            <person name="Cano L."/>
            <person name="Hamilton J.P."/>
            <person name="Holt C."/>
            <person name="Huitema E."/>
            <person name="Raffaele S."/>
            <person name="Robideau G.P."/>
            <person name="Thines M."/>
            <person name="Win J."/>
            <person name="Zerillo M.M."/>
            <person name="Beakes G.W."/>
            <person name="Boore J.L."/>
            <person name="Busam D."/>
            <person name="Dumas B."/>
            <person name="Ferriera S."/>
            <person name="Fuerstenberg S.I."/>
            <person name="Gachon C.M."/>
            <person name="Gaulin E."/>
            <person name="Govers F."/>
            <person name="Grenville-Briggs L."/>
            <person name="Horner N."/>
            <person name="Hostetler J."/>
            <person name="Jiang R.H."/>
            <person name="Johnson J."/>
            <person name="Krajaejun T."/>
            <person name="Lin H."/>
            <person name="Meijer H.J."/>
            <person name="Moore B."/>
            <person name="Morris P."/>
            <person name="Phuntmart V."/>
            <person name="Puiu D."/>
            <person name="Shetty J."/>
            <person name="Stajich J.E."/>
            <person name="Tripathy S."/>
            <person name="Wawra S."/>
            <person name="van West P."/>
            <person name="Whitty B.R."/>
            <person name="Coutinho P.M."/>
            <person name="Henrissat B."/>
            <person name="Martin F."/>
            <person name="Thomas P.D."/>
            <person name="Tyler B.M."/>
            <person name="De Vries R.P."/>
            <person name="Kamoun S."/>
            <person name="Yandell M."/>
            <person name="Tisserat N."/>
            <person name="Buell C.R."/>
        </authorList>
    </citation>
    <scope>NUCLEOTIDE SEQUENCE</scope>
    <source>
        <strain evidence="6">DAOM:BR144</strain>
    </source>
</reference>
<feature type="chain" id="PRO_5003867985" description="Acid phosphatase" evidence="4">
    <location>
        <begin position="18"/>
        <end position="473"/>
    </location>
</feature>
<dbReference type="InterPro" id="IPR029033">
    <property type="entry name" value="His_PPase_superfam"/>
</dbReference>
<evidence type="ECO:0000256" key="4">
    <source>
        <dbReference type="SAM" id="SignalP"/>
    </source>
</evidence>
<dbReference type="HOGENOM" id="CLU_579372_0_0_1"/>
<dbReference type="InterPro" id="IPR000560">
    <property type="entry name" value="His_Pase_clade-2"/>
</dbReference>
<dbReference type="Proteomes" id="UP000019132">
    <property type="component" value="Unassembled WGS sequence"/>
</dbReference>
<keyword evidence="3" id="KW-0472">Membrane</keyword>
<dbReference type="OMA" id="HGHRAPN"/>
<protein>
    <recommendedName>
        <fullName evidence="7">Acid phosphatase</fullName>
    </recommendedName>
</protein>
<evidence type="ECO:0000313" key="6">
    <source>
        <dbReference type="Proteomes" id="UP000019132"/>
    </source>
</evidence>
<dbReference type="PANTHER" id="PTHR11567:SF110">
    <property type="entry name" value="2-PHOSPHOXYLOSE PHOSPHATASE 1"/>
    <property type="match status" value="1"/>
</dbReference>
<dbReference type="InParanoid" id="K3WPM1"/>
<keyword evidence="3" id="KW-0812">Transmembrane</keyword>
<dbReference type="Gene3D" id="3.40.50.1240">
    <property type="entry name" value="Phosphoglycerate mutase-like"/>
    <property type="match status" value="1"/>
</dbReference>
<dbReference type="InterPro" id="IPR033379">
    <property type="entry name" value="Acid_Pase_AS"/>
</dbReference>
<evidence type="ECO:0000256" key="1">
    <source>
        <dbReference type="ARBA" id="ARBA00005375"/>
    </source>
</evidence>
<dbReference type="PROSITE" id="PS00616">
    <property type="entry name" value="HIS_ACID_PHOSPHAT_1"/>
    <property type="match status" value="1"/>
</dbReference>
<organism evidence="5 6">
    <name type="scientific">Globisporangium ultimum (strain ATCC 200006 / CBS 805.95 / DAOM BR144)</name>
    <name type="common">Pythium ultimum</name>
    <dbReference type="NCBI Taxonomy" id="431595"/>
    <lineage>
        <taxon>Eukaryota</taxon>
        <taxon>Sar</taxon>
        <taxon>Stramenopiles</taxon>
        <taxon>Oomycota</taxon>
        <taxon>Peronosporomycetes</taxon>
        <taxon>Pythiales</taxon>
        <taxon>Pythiaceae</taxon>
        <taxon>Globisporangium</taxon>
    </lineage>
</organism>
<comment type="similarity">
    <text evidence="1">Belongs to the histidine acid phosphatase family.</text>
</comment>
<sequence length="473" mass="51834">MWHGVLLALGVTAGAFASAEDSTSQLLRLVTLSRHGSRAPNGVVAHICPTNSGNLNAYKVPLEQLTEIGMRQMLAAGEYVRKVYVEEKGFLSPSLNGVNHTHFEAYFRADAATRCHQSATALGYGLYPDGTGPKGFPHEPVPVTMQLLKNEHEFAAPKGPCAATLHADLGVYAETRALELLDENQKMLEKVGEICGVSVEQIPTTPGGEDLVLGVKDIADMFIFDRDEELPPTKGLTTEISAQIEQLAFTNLMERYYSTDREITYWVGGFADLLLNNLNSAAKPTSPSPTEYRYYSYHGHRELLHGLGKMLGWNFDFEGLPKALGMTALHPATTMAFELHTKITRDDTEAYFVKTFIWSPKTGREQVKLEKCSSLECPLDEFNAIITKHISKTGTWQEICNFGIPAQNQHLVQQGSSASVTDDASTGTAGVWSTMSNGLLVVLGAAFAACLVFAAYKAVMRVSKMRREGYMPI</sequence>
<dbReference type="EnsemblProtists" id="PYU1_T006913">
    <property type="protein sequence ID" value="PYU1_T006913"/>
    <property type="gene ID" value="PYU1_G006898"/>
</dbReference>
<dbReference type="Pfam" id="PF00328">
    <property type="entry name" value="His_Phos_2"/>
    <property type="match status" value="1"/>
</dbReference>
<dbReference type="CDD" id="cd07061">
    <property type="entry name" value="HP_HAP_like"/>
    <property type="match status" value="1"/>
</dbReference>
<feature type="signal peptide" evidence="4">
    <location>
        <begin position="1"/>
        <end position="17"/>
    </location>
</feature>
<evidence type="ECO:0008006" key="7">
    <source>
        <dbReference type="Google" id="ProtNLM"/>
    </source>
</evidence>
<feature type="transmembrane region" description="Helical" evidence="3">
    <location>
        <begin position="438"/>
        <end position="459"/>
    </location>
</feature>
<evidence type="ECO:0000313" key="5">
    <source>
        <dbReference type="EnsemblProtists" id="PYU1_T006913"/>
    </source>
</evidence>
<keyword evidence="2" id="KW-0378">Hydrolase</keyword>
<reference evidence="6" key="2">
    <citation type="submission" date="2010-04" db="EMBL/GenBank/DDBJ databases">
        <authorList>
            <person name="Buell R."/>
            <person name="Hamilton J."/>
            <person name="Hostetler J."/>
        </authorList>
    </citation>
    <scope>NUCLEOTIDE SEQUENCE [LARGE SCALE GENOMIC DNA]</scope>
    <source>
        <strain evidence="6">DAOM:BR144</strain>
    </source>
</reference>
<dbReference type="eggNOG" id="KOG3720">
    <property type="taxonomic scope" value="Eukaryota"/>
</dbReference>
<dbReference type="SUPFAM" id="SSF53254">
    <property type="entry name" value="Phosphoglycerate mutase-like"/>
    <property type="match status" value="1"/>
</dbReference>
<dbReference type="VEuPathDB" id="FungiDB:PYU1_G006898"/>
<dbReference type="EMBL" id="GL376560">
    <property type="status" value="NOT_ANNOTATED_CDS"/>
    <property type="molecule type" value="Genomic_DNA"/>
</dbReference>
<name>K3WPM1_GLOUD</name>
<dbReference type="PANTHER" id="PTHR11567">
    <property type="entry name" value="ACID PHOSPHATASE-RELATED"/>
    <property type="match status" value="1"/>
</dbReference>